<evidence type="ECO:0000259" key="1">
    <source>
        <dbReference type="Pfam" id="PF00534"/>
    </source>
</evidence>
<dbReference type="PANTHER" id="PTHR12526:SF630">
    <property type="entry name" value="GLYCOSYLTRANSFERASE"/>
    <property type="match status" value="1"/>
</dbReference>
<sequence length="393" mass="44625">MKIALVLSSTPAYSETFFRSKIRGLQISGHQVLLITAKKDVNFDLCEQYVHPKVYKNKVLQLIMMIKVYLGLSFYIKNVLNYFKSEREEHTPFKRILEKIYINASLLKLNVDWLHFGFATMTKDRELVAQAIGAKMGVSFRGFDINVYPLKNADCYTKLWKHVDAVHSISIDLWQKACGLGLLKTTPYQIIAPAVDKSITAKEAKVEQGNAPVEIITIGRLHYIKGIDLLIETAKRLKDYGLVFKWRIVGGGDSSDFERYRYHIYQSGLKNIVVLEGKKIHEDSLILLEQANLYVQTSYDEGFCNALLEAQGKGKICIAFNVGGIPENIIHGNTGFLVDKVSSDALMSQIIKTIALPLQEKKTISKNAVNRVKREFTLENQQQAFLNFYNAFI</sequence>
<dbReference type="GO" id="GO:0016757">
    <property type="term" value="F:glycosyltransferase activity"/>
    <property type="evidence" value="ECO:0007669"/>
    <property type="project" value="InterPro"/>
</dbReference>
<dbReference type="AlphaFoldDB" id="A0A918R1W6"/>
<accession>A0A918R1W6</accession>
<organism evidence="2 3">
    <name type="scientific">Algibacter mikhailovii</name>
    <dbReference type="NCBI Taxonomy" id="425498"/>
    <lineage>
        <taxon>Bacteria</taxon>
        <taxon>Pseudomonadati</taxon>
        <taxon>Bacteroidota</taxon>
        <taxon>Flavobacteriia</taxon>
        <taxon>Flavobacteriales</taxon>
        <taxon>Flavobacteriaceae</taxon>
        <taxon>Algibacter</taxon>
    </lineage>
</organism>
<feature type="domain" description="Glycosyl transferase family 1" evidence="1">
    <location>
        <begin position="207"/>
        <end position="368"/>
    </location>
</feature>
<reference evidence="2" key="1">
    <citation type="journal article" date="2014" name="Int. J. Syst. Evol. Microbiol.">
        <title>Complete genome sequence of Corynebacterium casei LMG S-19264T (=DSM 44701T), isolated from a smear-ripened cheese.</title>
        <authorList>
            <consortium name="US DOE Joint Genome Institute (JGI-PGF)"/>
            <person name="Walter F."/>
            <person name="Albersmeier A."/>
            <person name="Kalinowski J."/>
            <person name="Ruckert C."/>
        </authorList>
    </citation>
    <scope>NUCLEOTIDE SEQUENCE</scope>
    <source>
        <strain evidence="2">KCTC 12710</strain>
    </source>
</reference>
<evidence type="ECO:0000313" key="2">
    <source>
        <dbReference type="EMBL" id="GGZ80992.1"/>
    </source>
</evidence>
<dbReference type="CDD" id="cd03801">
    <property type="entry name" value="GT4_PimA-like"/>
    <property type="match status" value="1"/>
</dbReference>
<evidence type="ECO:0000313" key="3">
    <source>
        <dbReference type="Proteomes" id="UP000636004"/>
    </source>
</evidence>
<protein>
    <recommendedName>
        <fullName evidence="1">Glycosyl transferase family 1 domain-containing protein</fullName>
    </recommendedName>
</protein>
<name>A0A918R1W6_9FLAO</name>
<gene>
    <name evidence="2" type="ORF">GCM10007028_18010</name>
</gene>
<dbReference type="PANTHER" id="PTHR12526">
    <property type="entry name" value="GLYCOSYLTRANSFERASE"/>
    <property type="match status" value="1"/>
</dbReference>
<dbReference type="SUPFAM" id="SSF53756">
    <property type="entry name" value="UDP-Glycosyltransferase/glycogen phosphorylase"/>
    <property type="match status" value="1"/>
</dbReference>
<dbReference type="Pfam" id="PF00534">
    <property type="entry name" value="Glycos_transf_1"/>
    <property type="match status" value="1"/>
</dbReference>
<dbReference type="Proteomes" id="UP000636004">
    <property type="component" value="Unassembled WGS sequence"/>
</dbReference>
<keyword evidence="3" id="KW-1185">Reference proteome</keyword>
<reference evidence="2" key="2">
    <citation type="submission" date="2020-09" db="EMBL/GenBank/DDBJ databases">
        <authorList>
            <person name="Sun Q."/>
            <person name="Kim S."/>
        </authorList>
    </citation>
    <scope>NUCLEOTIDE SEQUENCE</scope>
    <source>
        <strain evidence="2">KCTC 12710</strain>
    </source>
</reference>
<proteinExistence type="predicted"/>
<dbReference type="EMBL" id="BMWZ01000004">
    <property type="protein sequence ID" value="GGZ80992.1"/>
    <property type="molecule type" value="Genomic_DNA"/>
</dbReference>
<dbReference type="Gene3D" id="3.40.50.2000">
    <property type="entry name" value="Glycogen Phosphorylase B"/>
    <property type="match status" value="2"/>
</dbReference>
<dbReference type="InterPro" id="IPR001296">
    <property type="entry name" value="Glyco_trans_1"/>
</dbReference>
<comment type="caution">
    <text evidence="2">The sequence shown here is derived from an EMBL/GenBank/DDBJ whole genome shotgun (WGS) entry which is preliminary data.</text>
</comment>
<dbReference type="RefSeq" id="WP_189360463.1">
    <property type="nucleotide sequence ID" value="NZ_BMWZ01000004.1"/>
</dbReference>